<comment type="similarity">
    <text evidence="2 8">Belongs to the glycosyl hydrolase 17 family.</text>
</comment>
<comment type="caution">
    <text evidence="9">The sequence shown here is derived from an EMBL/GenBank/DDBJ whole genome shotgun (WGS) entry which is preliminary data.</text>
</comment>
<evidence type="ECO:0000256" key="8">
    <source>
        <dbReference type="RuleBase" id="RU004335"/>
    </source>
</evidence>
<accession>A0ABD1M3K2</accession>
<evidence type="ECO:0000256" key="7">
    <source>
        <dbReference type="ARBA" id="ARBA00033417"/>
    </source>
</evidence>
<evidence type="ECO:0000313" key="9">
    <source>
        <dbReference type="EMBL" id="KAL2330354.1"/>
    </source>
</evidence>
<dbReference type="EC" id="3.2.1.39" evidence="3"/>
<evidence type="ECO:0000256" key="3">
    <source>
        <dbReference type="ARBA" id="ARBA00012780"/>
    </source>
</evidence>
<dbReference type="AlphaFoldDB" id="A0ABD1M3K2"/>
<sequence>MLNAYPFFAYAANADKISLDYALFRDNHGVVDSGNDLKYSSLFDAQIDAIFTAMSAVQYNNVLVTVSKTRWPLPETLTRSDQSSRM</sequence>
<dbReference type="InterPro" id="IPR044965">
    <property type="entry name" value="Glyco_hydro_17_plant"/>
</dbReference>
<dbReference type="PANTHER" id="PTHR32227">
    <property type="entry name" value="GLUCAN ENDO-1,3-BETA-GLUCOSIDASE BG1-RELATED-RELATED"/>
    <property type="match status" value="1"/>
</dbReference>
<evidence type="ECO:0000256" key="1">
    <source>
        <dbReference type="ARBA" id="ARBA00000382"/>
    </source>
</evidence>
<evidence type="ECO:0000256" key="2">
    <source>
        <dbReference type="ARBA" id="ARBA00008773"/>
    </source>
</evidence>
<dbReference type="Pfam" id="PF00332">
    <property type="entry name" value="Glyco_hydro_17"/>
    <property type="match status" value="1"/>
</dbReference>
<comment type="catalytic activity">
    <reaction evidence="1">
        <text>Hydrolysis of (1-&gt;3)-beta-D-glucosidic linkages in (1-&gt;3)-beta-D-glucans.</text>
        <dbReference type="EC" id="3.2.1.39"/>
    </reaction>
</comment>
<reference evidence="9 10" key="1">
    <citation type="submission" date="2024-08" db="EMBL/GenBank/DDBJ databases">
        <title>Insights into the chromosomal genome structure of Flemingia macrophylla.</title>
        <authorList>
            <person name="Ding Y."/>
            <person name="Zhao Y."/>
            <person name="Bi W."/>
            <person name="Wu M."/>
            <person name="Zhao G."/>
            <person name="Gong Y."/>
            <person name="Li W."/>
            <person name="Zhang P."/>
        </authorList>
    </citation>
    <scope>NUCLEOTIDE SEQUENCE [LARGE SCALE GENOMIC DNA]</scope>
    <source>
        <strain evidence="9">DYQJB</strain>
        <tissue evidence="9">Leaf</tissue>
    </source>
</reference>
<evidence type="ECO:0000256" key="6">
    <source>
        <dbReference type="ARBA" id="ARBA00033335"/>
    </source>
</evidence>
<evidence type="ECO:0000256" key="5">
    <source>
        <dbReference type="ARBA" id="ARBA00023295"/>
    </source>
</evidence>
<dbReference type="EMBL" id="JBGMDY010000006">
    <property type="protein sequence ID" value="KAL2330354.1"/>
    <property type="molecule type" value="Genomic_DNA"/>
</dbReference>
<dbReference type="InterPro" id="IPR017853">
    <property type="entry name" value="GH"/>
</dbReference>
<evidence type="ECO:0000256" key="4">
    <source>
        <dbReference type="ARBA" id="ARBA00022801"/>
    </source>
</evidence>
<keyword evidence="5" id="KW-0326">Glycosidase</keyword>
<keyword evidence="4" id="KW-0378">Hydrolase</keyword>
<protein>
    <recommendedName>
        <fullName evidence="3">glucan endo-1,3-beta-D-glucosidase</fullName>
        <ecNumber evidence="3">3.2.1.39</ecNumber>
    </recommendedName>
    <alternativeName>
        <fullName evidence="6">(1-&gt;3)-beta-glucan endohydrolase</fullName>
    </alternativeName>
    <alternativeName>
        <fullName evidence="7">Beta-1,3-endoglucanase</fullName>
    </alternativeName>
</protein>
<dbReference type="InterPro" id="IPR000490">
    <property type="entry name" value="Glyco_hydro_17"/>
</dbReference>
<dbReference type="GO" id="GO:0042973">
    <property type="term" value="F:glucan endo-1,3-beta-D-glucosidase activity"/>
    <property type="evidence" value="ECO:0007669"/>
    <property type="project" value="UniProtKB-EC"/>
</dbReference>
<dbReference type="Gene3D" id="3.20.20.80">
    <property type="entry name" value="Glycosidases"/>
    <property type="match status" value="1"/>
</dbReference>
<proteinExistence type="inferred from homology"/>
<evidence type="ECO:0000313" key="10">
    <source>
        <dbReference type="Proteomes" id="UP001603857"/>
    </source>
</evidence>
<organism evidence="9 10">
    <name type="scientific">Flemingia macrophylla</name>
    <dbReference type="NCBI Taxonomy" id="520843"/>
    <lineage>
        <taxon>Eukaryota</taxon>
        <taxon>Viridiplantae</taxon>
        <taxon>Streptophyta</taxon>
        <taxon>Embryophyta</taxon>
        <taxon>Tracheophyta</taxon>
        <taxon>Spermatophyta</taxon>
        <taxon>Magnoliopsida</taxon>
        <taxon>eudicotyledons</taxon>
        <taxon>Gunneridae</taxon>
        <taxon>Pentapetalae</taxon>
        <taxon>rosids</taxon>
        <taxon>fabids</taxon>
        <taxon>Fabales</taxon>
        <taxon>Fabaceae</taxon>
        <taxon>Papilionoideae</taxon>
        <taxon>50 kb inversion clade</taxon>
        <taxon>NPAAA clade</taxon>
        <taxon>indigoferoid/millettioid clade</taxon>
        <taxon>Phaseoleae</taxon>
        <taxon>Flemingia</taxon>
    </lineage>
</organism>
<name>A0ABD1M3K2_9FABA</name>
<dbReference type="SUPFAM" id="SSF51445">
    <property type="entry name" value="(Trans)glycosidases"/>
    <property type="match status" value="1"/>
</dbReference>
<keyword evidence="10" id="KW-1185">Reference proteome</keyword>
<dbReference type="Proteomes" id="UP001603857">
    <property type="component" value="Unassembled WGS sequence"/>
</dbReference>
<gene>
    <name evidence="9" type="ORF">Fmac_017935</name>
</gene>